<proteinExistence type="predicted"/>
<dbReference type="EMBL" id="LR796418">
    <property type="protein sequence ID" value="CAB4143494.1"/>
    <property type="molecule type" value="Genomic_DNA"/>
</dbReference>
<evidence type="ECO:0008006" key="3">
    <source>
        <dbReference type="Google" id="ProtNLM"/>
    </source>
</evidence>
<evidence type="ECO:0000313" key="1">
    <source>
        <dbReference type="EMBL" id="CAB4143494.1"/>
    </source>
</evidence>
<name>A0A6J5P0F0_9CAUD</name>
<dbReference type="EMBL" id="LR796737">
    <property type="protein sequence ID" value="CAB4162871.1"/>
    <property type="molecule type" value="Genomic_DNA"/>
</dbReference>
<accession>A0A6J5P0F0</accession>
<organism evidence="2">
    <name type="scientific">uncultured Caudovirales phage</name>
    <dbReference type="NCBI Taxonomy" id="2100421"/>
    <lineage>
        <taxon>Viruses</taxon>
        <taxon>Duplodnaviria</taxon>
        <taxon>Heunggongvirae</taxon>
        <taxon>Uroviricota</taxon>
        <taxon>Caudoviricetes</taxon>
        <taxon>Peduoviridae</taxon>
        <taxon>Maltschvirus</taxon>
        <taxon>Maltschvirus maltsch</taxon>
    </lineage>
</organism>
<evidence type="ECO:0000313" key="2">
    <source>
        <dbReference type="EMBL" id="CAB4162871.1"/>
    </source>
</evidence>
<protein>
    <recommendedName>
        <fullName evidence="3">PD-(D/E)XK nuclease superfamily</fullName>
    </recommendedName>
</protein>
<gene>
    <name evidence="1" type="ORF">UFOVP436_158</name>
    <name evidence="2" type="ORF">UFOVP784_158</name>
</gene>
<reference evidence="2" key="1">
    <citation type="submission" date="2020-04" db="EMBL/GenBank/DDBJ databases">
        <authorList>
            <person name="Chiriac C."/>
            <person name="Salcher M."/>
            <person name="Ghai R."/>
            <person name="Kavagutti S V."/>
        </authorList>
    </citation>
    <scope>NUCLEOTIDE SEQUENCE</scope>
</reference>
<sequence length="264" mass="31022">MIQIETQQLKDFQTCERLYDFRHLQKLPETIGERKLNSLKFESTIKAVVNHFFYQKQNGRTPSYASLLHKWEKLWFPKDTTPYDIVHEQHESLYGNMASLTSKAASVLLEVVENFSDPNIIPMGIGLEYVAPVTPNVGVSDMFDLVYQKNGKIYVVKWVFNHKLKYEHTYIVDFSLMHVGFFNKFGNKINITNFGYFDLMNQKSGFNEIPIQKADIEALKYWCDSLYEEKIFPSRRGLTAYCKVCPYDKPCSKWVMWSKKEENK</sequence>